<evidence type="ECO:0000313" key="1">
    <source>
        <dbReference type="EMBL" id="CAB4613419.1"/>
    </source>
</evidence>
<protein>
    <submittedName>
        <fullName evidence="1">Unannotated protein</fullName>
    </submittedName>
</protein>
<accession>A0A6J6HNR4</accession>
<proteinExistence type="predicted"/>
<evidence type="ECO:0000313" key="2">
    <source>
        <dbReference type="EMBL" id="CAB5105559.1"/>
    </source>
</evidence>
<organism evidence="1">
    <name type="scientific">freshwater metagenome</name>
    <dbReference type="NCBI Taxonomy" id="449393"/>
    <lineage>
        <taxon>unclassified sequences</taxon>
        <taxon>metagenomes</taxon>
        <taxon>ecological metagenomes</taxon>
    </lineage>
</organism>
<dbReference type="AlphaFoldDB" id="A0A6J6HNR4"/>
<dbReference type="EMBL" id="CAFBRU010000011">
    <property type="protein sequence ID" value="CAB5105559.1"/>
    <property type="molecule type" value="Genomic_DNA"/>
</dbReference>
<reference evidence="1" key="1">
    <citation type="submission" date="2020-05" db="EMBL/GenBank/DDBJ databases">
        <authorList>
            <person name="Chiriac C."/>
            <person name="Salcher M."/>
            <person name="Ghai R."/>
            <person name="Kavagutti S V."/>
        </authorList>
    </citation>
    <scope>NUCLEOTIDE SEQUENCE</scope>
</reference>
<dbReference type="EMBL" id="CAEZVA010000023">
    <property type="protein sequence ID" value="CAB4613419.1"/>
    <property type="molecule type" value="Genomic_DNA"/>
</dbReference>
<gene>
    <name evidence="1" type="ORF">UFOPK1894_00464</name>
    <name evidence="2" type="ORF">UFOPK4420_00202</name>
</gene>
<name>A0A6J6HNR4_9ZZZZ</name>
<sequence length="72" mass="7601">MLPVLTTSAITSATPSRIADSTAPSRGTNVAEIFASFKYLDNNSVYEVAIRLPAKSDSCHFLPTGAANLNVD</sequence>